<accession>A0A917N8G6</accession>
<reference evidence="1" key="2">
    <citation type="submission" date="2020-09" db="EMBL/GenBank/DDBJ databases">
        <authorList>
            <person name="Sun Q."/>
            <person name="Ohkuma M."/>
        </authorList>
    </citation>
    <scope>NUCLEOTIDE SEQUENCE</scope>
    <source>
        <strain evidence="1">JCM 13919</strain>
    </source>
</reference>
<sequence length="310" mass="34657">MWDRGMGNEILFLKAMQRLIATALLIFISNSYASKGMTRSANDANQPPSIGNYSVQGSQQPGPLFAFGQFTINQNQSQLFLNPSYLNGFQQYEWTISPFYVYGITDNLALFISTPIAAPYYEKPSYSYGPTDTEIQFEYAFYNGSNRRYTDQATLVVAGTVPTGSAHKNPSTGYGAASVFLGATYARTYVDWYGFISPGFTWIPPNNNSDLNIIYYYDAGIGRNLYSVPNRYYWFALVEVNGVYSGFDQIRGFAKPNSGNNIIFVSPSLIYATEQLYIQFGAAIPASQQWFSITNKINYVASLSVGWTFN</sequence>
<evidence type="ECO:0000313" key="2">
    <source>
        <dbReference type="Proteomes" id="UP000630149"/>
    </source>
</evidence>
<dbReference type="Proteomes" id="UP000630149">
    <property type="component" value="Unassembled WGS sequence"/>
</dbReference>
<evidence type="ECO:0000313" key="1">
    <source>
        <dbReference type="EMBL" id="GGI77747.1"/>
    </source>
</evidence>
<proteinExistence type="predicted"/>
<gene>
    <name evidence="1" type="ORF">GCM10007966_02990</name>
</gene>
<evidence type="ECO:0008006" key="3">
    <source>
        <dbReference type="Google" id="ProtNLM"/>
    </source>
</evidence>
<name>A0A917N8G6_9GAMM</name>
<dbReference type="AlphaFoldDB" id="A0A917N8G6"/>
<dbReference type="EMBL" id="BMOB01000001">
    <property type="protein sequence ID" value="GGI77747.1"/>
    <property type="molecule type" value="Genomic_DNA"/>
</dbReference>
<organism evidence="1 2">
    <name type="scientific">Legionella impletisoli</name>
    <dbReference type="NCBI Taxonomy" id="343510"/>
    <lineage>
        <taxon>Bacteria</taxon>
        <taxon>Pseudomonadati</taxon>
        <taxon>Pseudomonadota</taxon>
        <taxon>Gammaproteobacteria</taxon>
        <taxon>Legionellales</taxon>
        <taxon>Legionellaceae</taxon>
        <taxon>Legionella</taxon>
    </lineage>
</organism>
<comment type="caution">
    <text evidence="1">The sequence shown here is derived from an EMBL/GenBank/DDBJ whole genome shotgun (WGS) entry which is preliminary data.</text>
</comment>
<keyword evidence="2" id="KW-1185">Reference proteome</keyword>
<reference evidence="1" key="1">
    <citation type="journal article" date="2014" name="Int. J. Syst. Evol. Microbiol.">
        <title>Complete genome sequence of Corynebacterium casei LMG S-19264T (=DSM 44701T), isolated from a smear-ripened cheese.</title>
        <authorList>
            <consortium name="US DOE Joint Genome Institute (JGI-PGF)"/>
            <person name="Walter F."/>
            <person name="Albersmeier A."/>
            <person name="Kalinowski J."/>
            <person name="Ruckert C."/>
        </authorList>
    </citation>
    <scope>NUCLEOTIDE SEQUENCE</scope>
    <source>
        <strain evidence="1">JCM 13919</strain>
    </source>
</reference>
<protein>
    <recommendedName>
        <fullName evidence="3">Transporter</fullName>
    </recommendedName>
</protein>